<protein>
    <recommendedName>
        <fullName evidence="8">PX domain-containing protein</fullName>
    </recommendedName>
</protein>
<dbReference type="Gene3D" id="3.30.1520.10">
    <property type="entry name" value="Phox-like domain"/>
    <property type="match status" value="1"/>
</dbReference>
<organism evidence="6">
    <name type="scientific">Oryza meridionalis</name>
    <dbReference type="NCBI Taxonomy" id="40149"/>
    <lineage>
        <taxon>Eukaryota</taxon>
        <taxon>Viridiplantae</taxon>
        <taxon>Streptophyta</taxon>
        <taxon>Embryophyta</taxon>
        <taxon>Tracheophyta</taxon>
        <taxon>Spermatophyta</taxon>
        <taxon>Magnoliopsida</taxon>
        <taxon>Liliopsida</taxon>
        <taxon>Poales</taxon>
        <taxon>Poaceae</taxon>
        <taxon>BOP clade</taxon>
        <taxon>Oryzoideae</taxon>
        <taxon>Oryzeae</taxon>
        <taxon>Oryzinae</taxon>
        <taxon>Oryza</taxon>
    </lineage>
</organism>
<dbReference type="CDD" id="cd06872">
    <property type="entry name" value="PX_SNX19_like_plant"/>
    <property type="match status" value="1"/>
</dbReference>
<dbReference type="Pfam" id="PF02194">
    <property type="entry name" value="PXA"/>
    <property type="match status" value="1"/>
</dbReference>
<feature type="compositionally biased region" description="Polar residues" evidence="3">
    <location>
        <begin position="776"/>
        <end position="795"/>
    </location>
</feature>
<feature type="compositionally biased region" description="Polar residues" evidence="3">
    <location>
        <begin position="341"/>
        <end position="362"/>
    </location>
</feature>
<accession>A0A0E0F2S5</accession>
<dbReference type="PANTHER" id="PTHR22999">
    <property type="entry name" value="PX SERINE/THREONINE KINASE PXK"/>
    <property type="match status" value="1"/>
</dbReference>
<evidence type="ECO:0000256" key="3">
    <source>
        <dbReference type="SAM" id="MobiDB-lite"/>
    </source>
</evidence>
<dbReference type="PROSITE" id="PS50195">
    <property type="entry name" value="PX"/>
    <property type="match status" value="1"/>
</dbReference>
<reference evidence="6" key="1">
    <citation type="submission" date="2015-04" db="UniProtKB">
        <authorList>
            <consortium name="EnsemblPlants"/>
        </authorList>
    </citation>
    <scope>IDENTIFICATION</scope>
</reference>
<dbReference type="InterPro" id="IPR013937">
    <property type="entry name" value="Sorting_nexin_C"/>
</dbReference>
<evidence type="ECO:0000256" key="2">
    <source>
        <dbReference type="ARBA" id="ARBA00022490"/>
    </source>
</evidence>
<comment type="subcellular location">
    <subcellularLocation>
        <location evidence="1">Cytoplasm</location>
    </subcellularLocation>
</comment>
<feature type="domain" description="PXA" evidence="5">
    <location>
        <begin position="160"/>
        <end position="326"/>
    </location>
</feature>
<name>A0A0E0F2S5_9ORYZ</name>
<dbReference type="InterPro" id="IPR001683">
    <property type="entry name" value="PX_dom"/>
</dbReference>
<dbReference type="SUPFAM" id="SSF64268">
    <property type="entry name" value="PX domain"/>
    <property type="match status" value="1"/>
</dbReference>
<evidence type="ECO:0000256" key="1">
    <source>
        <dbReference type="ARBA" id="ARBA00004496"/>
    </source>
</evidence>
<feature type="domain" description="PX" evidence="4">
    <location>
        <begin position="593"/>
        <end position="705"/>
    </location>
</feature>
<evidence type="ECO:0000259" key="4">
    <source>
        <dbReference type="PROSITE" id="PS50195"/>
    </source>
</evidence>
<feature type="region of interest" description="Disordered" evidence="3">
    <location>
        <begin position="956"/>
        <end position="983"/>
    </location>
</feature>
<feature type="compositionally biased region" description="Polar residues" evidence="3">
    <location>
        <begin position="966"/>
        <end position="983"/>
    </location>
</feature>
<feature type="region of interest" description="Disordered" evidence="3">
    <location>
        <begin position="775"/>
        <end position="816"/>
    </location>
</feature>
<dbReference type="AlphaFoldDB" id="A0A0E0F2S5"/>
<dbReference type="PANTHER" id="PTHR22999:SF23">
    <property type="entry name" value="SORTING NEXIN-16"/>
    <property type="match status" value="1"/>
</dbReference>
<dbReference type="PROSITE" id="PS51207">
    <property type="entry name" value="PXA"/>
    <property type="match status" value="1"/>
</dbReference>
<dbReference type="Pfam" id="PF08628">
    <property type="entry name" value="Nexin_C"/>
    <property type="match status" value="1"/>
</dbReference>
<evidence type="ECO:0000313" key="6">
    <source>
        <dbReference type="EnsemblPlants" id="OMERI11G03490.2"/>
    </source>
</evidence>
<sequence>MWAHPSERTHWQVGPTELVAPPPSSISGDGGARTARGLGFAEARARHASGRKDEMRRAMVGVDDLIEEAKVRTVWWALCVFAISYFLTHTSKSMWTNVPMSILILAFLRYLSFKVEFHWRGQPVQKQTHLSQLSKRQLSAHDHRLSTVAPVSRWRRKVGSPSVEAAFESFIENILRDFVVDLWYSSITPDREAPELIRGLILHALGEISGRVKEMNLVDLLTRDMADLIGHHLDIFRKNQSQIGVDVMGTLSSEERDERLKQHLIVSQELHPALLSSEHEYKTARCSESIGSLFLQGTADLLSPAASDELCNYMNELIIYLINNKDTNSGGGNLDNSNSSVTVTNAHSAHKGSSQGCQVESRNLSQESIGLVPANSSGMRSLVTHDGDKSKMSKIEHGSAIQSRQPDWAVGLDAATKRRSQVLAPENLENMWAIGRNYQKKMVKFEHSRGKSSGIDNIPSAGAAGKELSPNFNERITSVDDKYMVNLMQGSNRNAQSTYVTGSHPLVSQEWQDTDEAKPNEGSQVDCNSTEKPCETINNTKAQLKRSNSTPDIEKRYLAKSNQTMVSSEIARKNQGDRGSFPVSHGEVVLYVPKIRCRVVGAYFEKLTSKSFAVYSIAVTDAENKAWFVKRRYRNFERLHRQLKEIPNYSLHLPPKSFLSSSIDDYLVHQRCILLDKYLQELLSIPNIAEQHEVWDFLSATSKNYSAGKSTSVMKTLAVNVDDAMDDIVRQFKGVSDGLKRAVGTSPTSAPSSHLAENQMSLSWNQEEIDNHNLHNRNLSGAHSLSDGDSNYEDPSSSVNSASHSDNELNNSRYGSNDIKLNEAYSGFDAQASQQIEKPTRAYSDSSNMSSLNTFEDPAGIPPEWTPTNVSVHLLNLVDKVFQLKRRGWIRKQVLWISKQILQLVMEDAIDEWILRQINWLRRDEVIVQGIRWIQDTLWPNGVFFTRLDGYQGNAGPSQFDKHPSGSANQASGNRKDSASSFEQQLEASRNASEVKKLLLGGTPPTLVSIIGYKQYQRSARDIYYFLQSNVCVKQLAYAMIEQVLVSLFPELRQLIEDIHEKGRKEQAGGA</sequence>
<dbReference type="Pfam" id="PF00787">
    <property type="entry name" value="PX"/>
    <property type="match status" value="1"/>
</dbReference>
<proteinExistence type="predicted"/>
<dbReference type="GO" id="GO:0035091">
    <property type="term" value="F:phosphatidylinositol binding"/>
    <property type="evidence" value="ECO:0007669"/>
    <property type="project" value="InterPro"/>
</dbReference>
<evidence type="ECO:0000313" key="7">
    <source>
        <dbReference type="Proteomes" id="UP000008021"/>
    </source>
</evidence>
<evidence type="ECO:0000259" key="5">
    <source>
        <dbReference type="PROSITE" id="PS51207"/>
    </source>
</evidence>
<dbReference type="SMART" id="SM00312">
    <property type="entry name" value="PX"/>
    <property type="match status" value="1"/>
</dbReference>
<keyword evidence="2" id="KW-0963">Cytoplasm</keyword>
<feature type="region of interest" description="Disordered" evidence="3">
    <location>
        <begin position="329"/>
        <end position="362"/>
    </location>
</feature>
<dbReference type="GO" id="GO:0016020">
    <property type="term" value="C:membrane"/>
    <property type="evidence" value="ECO:0007669"/>
    <property type="project" value="UniProtKB-ARBA"/>
</dbReference>
<dbReference type="EnsemblPlants" id="OMERI11G03490.2">
    <property type="protein sequence ID" value="OMERI11G03490.2"/>
    <property type="gene ID" value="OMERI11G03490"/>
</dbReference>
<evidence type="ECO:0008006" key="8">
    <source>
        <dbReference type="Google" id="ProtNLM"/>
    </source>
</evidence>
<keyword evidence="7" id="KW-1185">Reference proteome</keyword>
<reference evidence="6" key="2">
    <citation type="submission" date="2018-05" db="EMBL/GenBank/DDBJ databases">
        <title>OmerRS3 (Oryza meridionalis Reference Sequence Version 3).</title>
        <authorList>
            <person name="Zhang J."/>
            <person name="Kudrna D."/>
            <person name="Lee S."/>
            <person name="Talag J."/>
            <person name="Welchert J."/>
            <person name="Wing R.A."/>
        </authorList>
    </citation>
    <scope>NUCLEOTIDE SEQUENCE [LARGE SCALE GENOMIC DNA]</scope>
    <source>
        <strain evidence="6">cv. OR44</strain>
    </source>
</reference>
<dbReference type="InterPro" id="IPR003114">
    <property type="entry name" value="Phox_assoc"/>
</dbReference>
<dbReference type="InterPro" id="IPR036871">
    <property type="entry name" value="PX_dom_sf"/>
</dbReference>
<dbReference type="Proteomes" id="UP000008021">
    <property type="component" value="Chromosome 11"/>
</dbReference>
<dbReference type="GO" id="GO:0005768">
    <property type="term" value="C:endosome"/>
    <property type="evidence" value="ECO:0007669"/>
    <property type="project" value="UniProtKB-ARBA"/>
</dbReference>
<dbReference type="Gramene" id="OMERI11G03490.2">
    <property type="protein sequence ID" value="OMERI11G03490.2"/>
    <property type="gene ID" value="OMERI11G03490"/>
</dbReference>
<dbReference type="InterPro" id="IPR051837">
    <property type="entry name" value="SortingNexin/PXDomain-PKLike"/>
</dbReference>